<dbReference type="PROSITE" id="PS51450">
    <property type="entry name" value="LRR"/>
    <property type="match status" value="4"/>
</dbReference>
<feature type="transmembrane region" description="Helical" evidence="5">
    <location>
        <begin position="503"/>
        <end position="528"/>
    </location>
</feature>
<keyword evidence="5" id="KW-1133">Transmembrane helix</keyword>
<dbReference type="Proteomes" id="UP001107558">
    <property type="component" value="Chromosome 2"/>
</dbReference>
<dbReference type="Pfam" id="PF00560">
    <property type="entry name" value="LRR_1"/>
    <property type="match status" value="1"/>
</dbReference>
<dbReference type="PANTHER" id="PTHR45842:SF12">
    <property type="entry name" value="KEKKON 5, ISOFORM A"/>
    <property type="match status" value="1"/>
</dbReference>
<gene>
    <name evidence="7" type="ORF">PVAND_004880</name>
</gene>
<evidence type="ECO:0000256" key="1">
    <source>
        <dbReference type="ARBA" id="ARBA00022614"/>
    </source>
</evidence>
<dbReference type="Pfam" id="PF13855">
    <property type="entry name" value="LRR_8"/>
    <property type="match status" value="3"/>
</dbReference>
<dbReference type="AlphaFoldDB" id="A0A9J6BZ30"/>
<dbReference type="SMART" id="SM00369">
    <property type="entry name" value="LRR_TYP"/>
    <property type="match status" value="11"/>
</dbReference>
<evidence type="ECO:0000256" key="2">
    <source>
        <dbReference type="ARBA" id="ARBA00022729"/>
    </source>
</evidence>
<keyword evidence="5" id="KW-0812">Transmembrane</keyword>
<protein>
    <submittedName>
        <fullName evidence="7">Uncharacterized protein</fullName>
    </submittedName>
</protein>
<accession>A0A9J6BZ30</accession>
<keyword evidence="3" id="KW-0677">Repeat</keyword>
<organism evidence="7 8">
    <name type="scientific">Polypedilum vanderplanki</name>
    <name type="common">Sleeping chironomid midge</name>
    <dbReference type="NCBI Taxonomy" id="319348"/>
    <lineage>
        <taxon>Eukaryota</taxon>
        <taxon>Metazoa</taxon>
        <taxon>Ecdysozoa</taxon>
        <taxon>Arthropoda</taxon>
        <taxon>Hexapoda</taxon>
        <taxon>Insecta</taxon>
        <taxon>Pterygota</taxon>
        <taxon>Neoptera</taxon>
        <taxon>Endopterygota</taxon>
        <taxon>Diptera</taxon>
        <taxon>Nematocera</taxon>
        <taxon>Chironomoidea</taxon>
        <taxon>Chironomidae</taxon>
        <taxon>Chironominae</taxon>
        <taxon>Polypedilum</taxon>
        <taxon>Polypedilum</taxon>
    </lineage>
</organism>
<dbReference type="InterPro" id="IPR032675">
    <property type="entry name" value="LRR_dom_sf"/>
</dbReference>
<dbReference type="SMART" id="SM00365">
    <property type="entry name" value="LRR_SD22"/>
    <property type="match status" value="6"/>
</dbReference>
<keyword evidence="4" id="KW-0325">Glycoprotein</keyword>
<evidence type="ECO:0000256" key="6">
    <source>
        <dbReference type="SAM" id="SignalP"/>
    </source>
</evidence>
<feature type="chain" id="PRO_5039947819" evidence="6">
    <location>
        <begin position="20"/>
        <end position="599"/>
    </location>
</feature>
<keyword evidence="8" id="KW-1185">Reference proteome</keyword>
<evidence type="ECO:0000313" key="8">
    <source>
        <dbReference type="Proteomes" id="UP001107558"/>
    </source>
</evidence>
<evidence type="ECO:0000313" key="7">
    <source>
        <dbReference type="EMBL" id="KAG5674936.1"/>
    </source>
</evidence>
<evidence type="ECO:0000256" key="4">
    <source>
        <dbReference type="ARBA" id="ARBA00023180"/>
    </source>
</evidence>
<sequence length="599" mass="68685">MANYISFLLLIFISTQISASSLSKCPKDCYCDLDPNGRYYTECNEPGMKKFNEYDFDPKMEIIIIRSPKNSLTIGPLFTRFRKLETLVITGANIPAIGEKSFWGVKSLRTLDLSDNNLTTISVMNFFDLNNLTELNLSKNKIMRITSGTFNYLTNLRILKIADNGLSSFLPRTFQSLTRLRYLDLSGNPIEDLTPEVFLDIRDLKAFKCRKCNVKKVNPAFYSQLSHLTELDMGENQLQYLVKDEFKDLKYLRQLHLDGNQLSAIVDNLFFEQKSLEYLDLSRNRMRNIGNEAFSNLSNLTYLDISYNKLPELGLDYMSNLPKLKTLNISGNVQLNLLNVRDIFEITSGLRSLAIADITDLPLDIFVPLDSLQHLNVSGCRLGNHTHQILEPLTMLKSLDLLRNHLTGFDIELTEKLLNIENVRFEKNHIICDTCNVGPMVDQKHLMKWKYMPECYQPEHLRHRTINRLVKENLVECYANYFLYDEGFDAASTSINFLHESQFHMFAVLFAAIFVLSLLIIIISISICTRQRAHYYTREDGKGDQMNGSEKCLEGSLITGTEINFKFPLDDDHICTVDEVCLPPPPIKHSSSPTDTRSS</sequence>
<dbReference type="OrthoDB" id="546383at2759"/>
<dbReference type="InterPro" id="IPR003591">
    <property type="entry name" value="Leu-rich_rpt_typical-subtyp"/>
</dbReference>
<keyword evidence="5" id="KW-0472">Membrane</keyword>
<keyword evidence="1" id="KW-0433">Leucine-rich repeat</keyword>
<dbReference type="GO" id="GO:0016020">
    <property type="term" value="C:membrane"/>
    <property type="evidence" value="ECO:0007669"/>
    <property type="project" value="UniProtKB-SubCell"/>
</dbReference>
<dbReference type="PANTHER" id="PTHR45842">
    <property type="entry name" value="SYNAPTIC ADHESION-LIKE MOLECULE SALM"/>
    <property type="match status" value="1"/>
</dbReference>
<dbReference type="InterPro" id="IPR001611">
    <property type="entry name" value="Leu-rich_rpt"/>
</dbReference>
<name>A0A9J6BZ30_POLVA</name>
<proteinExistence type="predicted"/>
<feature type="signal peptide" evidence="6">
    <location>
        <begin position="1"/>
        <end position="19"/>
    </location>
</feature>
<dbReference type="InterPro" id="IPR050467">
    <property type="entry name" value="LRFN"/>
</dbReference>
<reference evidence="7" key="1">
    <citation type="submission" date="2021-03" db="EMBL/GenBank/DDBJ databases">
        <title>Chromosome level genome of the anhydrobiotic midge Polypedilum vanderplanki.</title>
        <authorList>
            <person name="Yoshida Y."/>
            <person name="Kikawada T."/>
            <person name="Gusev O."/>
        </authorList>
    </citation>
    <scope>NUCLEOTIDE SEQUENCE</scope>
    <source>
        <strain evidence="7">NIAS01</strain>
        <tissue evidence="7">Whole body or cell culture</tissue>
    </source>
</reference>
<evidence type="ECO:0000256" key="3">
    <source>
        <dbReference type="ARBA" id="ARBA00022737"/>
    </source>
</evidence>
<keyword evidence="2 6" id="KW-0732">Signal</keyword>
<evidence type="ECO:0000256" key="5">
    <source>
        <dbReference type="SAM" id="Phobius"/>
    </source>
</evidence>
<dbReference type="EMBL" id="JADBJN010000002">
    <property type="protein sequence ID" value="KAG5674936.1"/>
    <property type="molecule type" value="Genomic_DNA"/>
</dbReference>
<dbReference type="FunFam" id="3.80.10.10:FF:001164">
    <property type="entry name" value="GH01279p"/>
    <property type="match status" value="1"/>
</dbReference>
<dbReference type="PRINTS" id="PR00019">
    <property type="entry name" value="LEURICHRPT"/>
</dbReference>
<dbReference type="Gene3D" id="3.80.10.10">
    <property type="entry name" value="Ribonuclease Inhibitor"/>
    <property type="match status" value="2"/>
</dbReference>
<comment type="caution">
    <text evidence="7">The sequence shown here is derived from an EMBL/GenBank/DDBJ whole genome shotgun (WGS) entry which is preliminary data.</text>
</comment>
<dbReference type="SUPFAM" id="SSF52058">
    <property type="entry name" value="L domain-like"/>
    <property type="match status" value="1"/>
</dbReference>